<keyword evidence="6" id="KW-0479">Metal-binding</keyword>
<comment type="subcellular location">
    <subcellularLocation>
        <location evidence="1">Nucleus</location>
    </subcellularLocation>
</comment>
<evidence type="ECO:0000256" key="4">
    <source>
        <dbReference type="ARBA" id="ARBA00023163"/>
    </source>
</evidence>
<dbReference type="Gene3D" id="4.10.240.10">
    <property type="entry name" value="Zn(2)-C6 fungal-type DNA-binding domain"/>
    <property type="match status" value="1"/>
</dbReference>
<dbReference type="CDD" id="cd00067">
    <property type="entry name" value="GAL4"/>
    <property type="match status" value="1"/>
</dbReference>
<sequence length="621" mass="69341">MDAADAYARNMVRSCTACSKAKAKCVRKPGEGVGVCERCARLKKECHAKEAVVRRRKPIKTTRAAQLEKLESKIEHLVNTLSHGQIPSTCVPPALGRPAPPVSLQASSITDRAGCSFTRTSDVLRSLCEEGCASPSTDANPSSVTTSANLQLERTNTCVRLSEAESLLDRFRRLMATGMPFVIIPAEATASSLQSSSPVLLRSICTIALVHDLPRQQALVKELVRDVAERIMVKSEKSIDLLQSILMVVAWYHSHVFWSLQVTNLLHLAIAMIIDLGIDRSPSATVDFKAKYVKAVHGPPLATRVPSLAERRVVQGVFYLTSMLSSSFRKIDAMPYTNYMEECLDHLEQAKEYDSDILLVQIVRVQRVIEAIHTTDSPSAPPRIYIKAFQADIERLRKADPYKKDDVFLSMQYLTAEILIWELSLNDLQDNKTHTLSSHLEDLYNCVESIKQFLDAYFLIPSSAYLLLPFSVFGQFAHAFIVLTKLASLELEGWDLKALNDQLSFSEVIDECASRFEAAAHATTDGIVIKNESFTLWAQRVKFMEKVYQQKFTSEATNKALAQEPDKARAWQTPTNAGQPTPPEDPVLSTDFFNYLDENFWQTFAGFTGDFDLQLPDMTTA</sequence>
<protein>
    <recommendedName>
        <fullName evidence="8">GATA-type domain-containing protein</fullName>
    </recommendedName>
</protein>
<dbReference type="PROSITE" id="PS50114">
    <property type="entry name" value="GATA_ZN_FINGER_2"/>
    <property type="match status" value="1"/>
</dbReference>
<keyword evidence="2" id="KW-0805">Transcription regulation</keyword>
<reference evidence="9 10" key="2">
    <citation type="journal article" date="2012" name="PLoS Pathog.">
        <title>Diverse lifestyles and strategies of plant pathogenesis encoded in the genomes of eighteen Dothideomycetes fungi.</title>
        <authorList>
            <person name="Ohm R.A."/>
            <person name="Feau N."/>
            <person name="Henrissat B."/>
            <person name="Schoch C.L."/>
            <person name="Horwitz B.A."/>
            <person name="Barry K.W."/>
            <person name="Condon B.J."/>
            <person name="Copeland A.C."/>
            <person name="Dhillon B."/>
            <person name="Glaser F."/>
            <person name="Hesse C.N."/>
            <person name="Kosti I."/>
            <person name="LaButti K."/>
            <person name="Lindquist E.A."/>
            <person name="Lucas S."/>
            <person name="Salamov A.A."/>
            <person name="Bradshaw R.E."/>
            <person name="Ciuffetti L."/>
            <person name="Hamelin R.C."/>
            <person name="Kema G.H.J."/>
            <person name="Lawrence C."/>
            <person name="Scott J.A."/>
            <person name="Spatafora J.W."/>
            <person name="Turgeon B.G."/>
            <person name="de Wit P.J.G.M."/>
            <person name="Zhong S."/>
            <person name="Goodwin S.B."/>
            <person name="Grigoriev I.V."/>
        </authorList>
    </citation>
    <scope>NUCLEOTIDE SEQUENCE [LARGE SCALE GENOMIC DNA]</scope>
    <source>
        <strain evidence="10">NZE10 / CBS 128990</strain>
    </source>
</reference>
<dbReference type="GO" id="GO:0000976">
    <property type="term" value="F:transcription cis-regulatory region binding"/>
    <property type="evidence" value="ECO:0007669"/>
    <property type="project" value="TreeGrafter"/>
</dbReference>
<dbReference type="HOGENOM" id="CLU_006524_7_2_1"/>
<keyword evidence="10" id="KW-1185">Reference proteome</keyword>
<keyword evidence="5" id="KW-0539">Nucleus</keyword>
<feature type="region of interest" description="Disordered" evidence="7">
    <location>
        <begin position="559"/>
        <end position="586"/>
    </location>
</feature>
<dbReference type="InterPro" id="IPR001138">
    <property type="entry name" value="Zn2Cys6_DnaBD"/>
</dbReference>
<dbReference type="CDD" id="cd12148">
    <property type="entry name" value="fungal_TF_MHR"/>
    <property type="match status" value="1"/>
</dbReference>
<keyword evidence="6" id="KW-0862">Zinc</keyword>
<dbReference type="GO" id="GO:0005634">
    <property type="term" value="C:nucleus"/>
    <property type="evidence" value="ECO:0007669"/>
    <property type="project" value="UniProtKB-SubCell"/>
</dbReference>
<evidence type="ECO:0000256" key="6">
    <source>
        <dbReference type="PROSITE-ProRule" id="PRU00094"/>
    </source>
</evidence>
<reference evidence="10" key="1">
    <citation type="journal article" date="2012" name="PLoS Genet.">
        <title>The genomes of the fungal plant pathogens Cladosporium fulvum and Dothistroma septosporum reveal adaptation to different hosts and lifestyles but also signatures of common ancestry.</title>
        <authorList>
            <person name="de Wit P.J.G.M."/>
            <person name="van der Burgt A."/>
            <person name="Oekmen B."/>
            <person name="Stergiopoulos I."/>
            <person name="Abd-Elsalam K.A."/>
            <person name="Aerts A.L."/>
            <person name="Bahkali A.H."/>
            <person name="Beenen H.G."/>
            <person name="Chettri P."/>
            <person name="Cox M.P."/>
            <person name="Datema E."/>
            <person name="de Vries R.P."/>
            <person name="Dhillon B."/>
            <person name="Ganley A.R."/>
            <person name="Griffiths S.A."/>
            <person name="Guo Y."/>
            <person name="Hamelin R.C."/>
            <person name="Henrissat B."/>
            <person name="Kabir M.S."/>
            <person name="Jashni M.K."/>
            <person name="Kema G."/>
            <person name="Klaubauf S."/>
            <person name="Lapidus A."/>
            <person name="Levasseur A."/>
            <person name="Lindquist E."/>
            <person name="Mehrabi R."/>
            <person name="Ohm R.A."/>
            <person name="Owen T.J."/>
            <person name="Salamov A."/>
            <person name="Schwelm A."/>
            <person name="Schijlen E."/>
            <person name="Sun H."/>
            <person name="van den Burg H.A."/>
            <person name="van Ham R.C.H.J."/>
            <person name="Zhang S."/>
            <person name="Goodwin S.B."/>
            <person name="Grigoriev I.V."/>
            <person name="Collemare J."/>
            <person name="Bradshaw R.E."/>
        </authorList>
    </citation>
    <scope>NUCLEOTIDE SEQUENCE [LARGE SCALE GENOMIC DNA]</scope>
    <source>
        <strain evidence="10">NZE10 / CBS 128990</strain>
    </source>
</reference>
<proteinExistence type="predicted"/>
<keyword evidence="4" id="KW-0804">Transcription</keyword>
<keyword evidence="3" id="KW-0238">DNA-binding</keyword>
<dbReference type="PROSITE" id="PS00463">
    <property type="entry name" value="ZN2_CY6_FUNGAL_1"/>
    <property type="match status" value="1"/>
</dbReference>
<feature type="domain" description="GATA-type" evidence="8">
    <location>
        <begin position="9"/>
        <end position="63"/>
    </location>
</feature>
<gene>
    <name evidence="9" type="ORF">DOTSEDRAFT_68225</name>
</gene>
<dbReference type="InterPro" id="IPR000679">
    <property type="entry name" value="Znf_GATA"/>
</dbReference>
<dbReference type="SMART" id="SM00066">
    <property type="entry name" value="GAL4"/>
    <property type="match status" value="1"/>
</dbReference>
<dbReference type="GO" id="GO:0000981">
    <property type="term" value="F:DNA-binding transcription factor activity, RNA polymerase II-specific"/>
    <property type="evidence" value="ECO:0007669"/>
    <property type="project" value="InterPro"/>
</dbReference>
<organism evidence="9 10">
    <name type="scientific">Dothistroma septosporum (strain NZE10 / CBS 128990)</name>
    <name type="common">Red band needle blight fungus</name>
    <name type="synonym">Mycosphaerella pini</name>
    <dbReference type="NCBI Taxonomy" id="675120"/>
    <lineage>
        <taxon>Eukaryota</taxon>
        <taxon>Fungi</taxon>
        <taxon>Dikarya</taxon>
        <taxon>Ascomycota</taxon>
        <taxon>Pezizomycotina</taxon>
        <taxon>Dothideomycetes</taxon>
        <taxon>Dothideomycetidae</taxon>
        <taxon>Mycosphaerellales</taxon>
        <taxon>Mycosphaerellaceae</taxon>
        <taxon>Dothistroma</taxon>
    </lineage>
</organism>
<dbReference type="InterPro" id="IPR051089">
    <property type="entry name" value="prtT"/>
</dbReference>
<accession>N1Q116</accession>
<dbReference type="STRING" id="675120.N1Q116"/>
<dbReference type="PANTHER" id="PTHR31845">
    <property type="entry name" value="FINGER DOMAIN PROTEIN, PUTATIVE-RELATED"/>
    <property type="match status" value="1"/>
</dbReference>
<dbReference type="OrthoDB" id="5226580at2759"/>
<dbReference type="SUPFAM" id="SSF57701">
    <property type="entry name" value="Zn2/Cys6 DNA-binding domain"/>
    <property type="match status" value="1"/>
</dbReference>
<dbReference type="PANTHER" id="PTHR31845:SF10">
    <property type="entry name" value="ZN(II)2CYS6 TRANSCRIPTION FACTOR (EUROFUNG)"/>
    <property type="match status" value="1"/>
</dbReference>
<evidence type="ECO:0000256" key="2">
    <source>
        <dbReference type="ARBA" id="ARBA00023015"/>
    </source>
</evidence>
<evidence type="ECO:0000256" key="1">
    <source>
        <dbReference type="ARBA" id="ARBA00004123"/>
    </source>
</evidence>
<evidence type="ECO:0000313" key="9">
    <source>
        <dbReference type="EMBL" id="EME49367.1"/>
    </source>
</evidence>
<keyword evidence="6" id="KW-0863">Zinc-finger</keyword>
<evidence type="ECO:0000259" key="8">
    <source>
        <dbReference type="PROSITE" id="PS50114"/>
    </source>
</evidence>
<name>N1Q116_DOTSN</name>
<dbReference type="eggNOG" id="ENOG502SN12">
    <property type="taxonomic scope" value="Eukaryota"/>
</dbReference>
<evidence type="ECO:0000256" key="7">
    <source>
        <dbReference type="SAM" id="MobiDB-lite"/>
    </source>
</evidence>
<evidence type="ECO:0000256" key="3">
    <source>
        <dbReference type="ARBA" id="ARBA00023125"/>
    </source>
</evidence>
<dbReference type="EMBL" id="KB446535">
    <property type="protein sequence ID" value="EME49367.1"/>
    <property type="molecule type" value="Genomic_DNA"/>
</dbReference>
<dbReference type="GO" id="GO:0008270">
    <property type="term" value="F:zinc ion binding"/>
    <property type="evidence" value="ECO:0007669"/>
    <property type="project" value="UniProtKB-KW"/>
</dbReference>
<dbReference type="InterPro" id="IPR036864">
    <property type="entry name" value="Zn2-C6_fun-type_DNA-bd_sf"/>
</dbReference>
<evidence type="ECO:0000256" key="5">
    <source>
        <dbReference type="ARBA" id="ARBA00023242"/>
    </source>
</evidence>
<evidence type="ECO:0000313" key="10">
    <source>
        <dbReference type="Proteomes" id="UP000016933"/>
    </source>
</evidence>
<dbReference type="AlphaFoldDB" id="N1Q116"/>
<dbReference type="OMA" id="TASHYGR"/>
<dbReference type="Proteomes" id="UP000016933">
    <property type="component" value="Unassembled WGS sequence"/>
</dbReference>